<accession>A0A1C3HG84</accession>
<protein>
    <submittedName>
        <fullName evidence="2">Uncharacterized protein</fullName>
    </submittedName>
</protein>
<organism evidence="2">
    <name type="scientific">Serratia marcescens</name>
    <dbReference type="NCBI Taxonomy" id="615"/>
    <lineage>
        <taxon>Bacteria</taxon>
        <taxon>Pseudomonadati</taxon>
        <taxon>Pseudomonadota</taxon>
        <taxon>Gammaproteobacteria</taxon>
        <taxon>Enterobacterales</taxon>
        <taxon>Yersiniaceae</taxon>
        <taxon>Serratia</taxon>
    </lineage>
</organism>
<dbReference type="AlphaFoldDB" id="A0A1C3HG84"/>
<keyword evidence="1" id="KW-1133">Transmembrane helix</keyword>
<feature type="transmembrane region" description="Helical" evidence="1">
    <location>
        <begin position="6"/>
        <end position="25"/>
    </location>
</feature>
<dbReference type="EMBL" id="LT575490">
    <property type="protein sequence ID" value="SAY44056.1"/>
    <property type="molecule type" value="Genomic_DNA"/>
</dbReference>
<gene>
    <name evidence="2" type="ORF">PWN146_02754</name>
</gene>
<keyword evidence="1" id="KW-0472">Membrane</keyword>
<keyword evidence="1" id="KW-0812">Transmembrane</keyword>
<evidence type="ECO:0000256" key="1">
    <source>
        <dbReference type="SAM" id="Phobius"/>
    </source>
</evidence>
<proteinExistence type="predicted"/>
<sequence length="155" mass="17631">MSVFITVFSGVLVFVIGQIVVKLIIEPINDFKKERSKIIYDLVFYANKLANPKDADDQEMVEVCKVMRQHSSMLHSATHLIPCYQYFAFIFGLPTIKNINEATRKLIYLSNGYTGVFKNQAILNTYAMQEVKIALGVPIPQGEMLDPNLKKELIK</sequence>
<reference evidence="2" key="1">
    <citation type="submission" date="2016-05" db="EMBL/GenBank/DDBJ databases">
        <authorList>
            <person name="Cock P.J.A."/>
            <person name="Cock P.J.A."/>
        </authorList>
    </citation>
    <scope>NUCLEOTIDE SEQUENCE</scope>
    <source>
        <strain evidence="2">PWN146_assembly</strain>
    </source>
</reference>
<evidence type="ECO:0000313" key="2">
    <source>
        <dbReference type="EMBL" id="SAY44056.1"/>
    </source>
</evidence>
<name>A0A1C3HG84_SERMA</name>